<evidence type="ECO:0000256" key="3">
    <source>
        <dbReference type="RuleBase" id="RU003829"/>
    </source>
</evidence>
<sequence length="747" mass="86302">MPRQRIKSQNKIDNPWETLSNAIKVTLENKQFDLRLSIIHKACTELVNKGAYDLIFNGLSDLLKAHFQEWHQQLSTVAGDPLLTRLSDQYEDFKNYCSIFPKFYMSYDHHFKNEKQPDKVLNHIRRLFIQIILSDTNLFKKAATPSIIKVIYNAQKGLDVDLSKISNLLEMYYSFRGKSDVPEIFEDFTDSFLAKENDFYAKFFENNFNGHSFPDYLDLTAEQYNRDKRIFEEIFEPAEVNEYLSNLHVSLLSSKQDEFLNGAEPPISQALTASDLRPMKWLVETYEHFGADLKPIYSNCALYIMNEMLKRTQDFPEVKKEEKGDKKKAPKTEEKDGMAKPAKVDIYTLVGQLIDLTIKLSDPYLKVFTTKDTTKQLEDSIRLAWNDERFNINENFNEYIDSLVKEEFKGSSIDDQCVIIARFYRYLSDKAKFKNLYESSFVRRLIKMRSKVATYDYPIINAIKKITNDFMTNLDAFKKQFTDSEQLKDDFKKATAEDAQKNYVSIEPFIFDQGTFPLPREEEINVPAKAIETNTSFLNFYNEKHKQQILILISSCSSVEFSLKVPTKNRVFKTYSITTDLPCGCVLSALAEKPFKFGEIVKLLNNNRTIASKVVLRLSEAKVKLLSRKGASNKLSDEDEFSINPSFQSGKPKIIVPPIVSERRSCREVTMSKDETEKKDSVNAAIVRTLKQKGKIESGVLERTVIEMLHDSFECTAEMVRRGVTSCEGQYLRRDIINGETILTYIA</sequence>
<dbReference type="InterPro" id="IPR036388">
    <property type="entry name" value="WH-like_DNA-bd_sf"/>
</dbReference>
<accession>A0ABR2KXZ8</accession>
<proteinExistence type="inferred from homology"/>
<dbReference type="Proteomes" id="UP001470230">
    <property type="component" value="Unassembled WGS sequence"/>
</dbReference>
<dbReference type="InterPro" id="IPR016158">
    <property type="entry name" value="Cullin_homology"/>
</dbReference>
<dbReference type="Pfam" id="PF00888">
    <property type="entry name" value="Cullin"/>
    <property type="match status" value="1"/>
</dbReference>
<dbReference type="InterPro" id="IPR059120">
    <property type="entry name" value="Cullin-like_AB"/>
</dbReference>
<evidence type="ECO:0000256" key="1">
    <source>
        <dbReference type="ARBA" id="ARBA00006019"/>
    </source>
</evidence>
<dbReference type="Pfam" id="PF26557">
    <property type="entry name" value="Cullin_AB"/>
    <property type="match status" value="1"/>
</dbReference>
<name>A0ABR2KXZ8_9EUKA</name>
<feature type="domain" description="Cullin family profile" evidence="5">
    <location>
        <begin position="391"/>
        <end position="603"/>
    </location>
</feature>
<gene>
    <name evidence="6" type="ORF">M9Y10_024076</name>
</gene>
<dbReference type="InterPro" id="IPR001373">
    <property type="entry name" value="Cullin_N"/>
</dbReference>
<dbReference type="InterPro" id="IPR045093">
    <property type="entry name" value="Cullin"/>
</dbReference>
<evidence type="ECO:0000259" key="5">
    <source>
        <dbReference type="PROSITE" id="PS50069"/>
    </source>
</evidence>
<protein>
    <recommendedName>
        <fullName evidence="5">Cullin family profile domain-containing protein</fullName>
    </recommendedName>
</protein>
<evidence type="ECO:0000256" key="4">
    <source>
        <dbReference type="SAM" id="MobiDB-lite"/>
    </source>
</evidence>
<reference evidence="6 7" key="1">
    <citation type="submission" date="2024-04" db="EMBL/GenBank/DDBJ databases">
        <title>Tritrichomonas musculus Genome.</title>
        <authorList>
            <person name="Alves-Ferreira E."/>
            <person name="Grigg M."/>
            <person name="Lorenzi H."/>
            <person name="Galac M."/>
        </authorList>
    </citation>
    <scope>NUCLEOTIDE SEQUENCE [LARGE SCALE GENOMIC DNA]</scope>
    <source>
        <strain evidence="6 7">EAF2021</strain>
    </source>
</reference>
<dbReference type="Gene3D" id="3.30.230.130">
    <property type="entry name" value="Cullin, Chain C, Domain 2"/>
    <property type="match status" value="1"/>
</dbReference>
<dbReference type="SMART" id="SM00182">
    <property type="entry name" value="CULLIN"/>
    <property type="match status" value="1"/>
</dbReference>
<comment type="caution">
    <text evidence="6">The sequence shown here is derived from an EMBL/GenBank/DDBJ whole genome shotgun (WGS) entry which is preliminary data.</text>
</comment>
<dbReference type="SUPFAM" id="SSF74788">
    <property type="entry name" value="Cullin repeat-like"/>
    <property type="match status" value="1"/>
</dbReference>
<feature type="region of interest" description="Disordered" evidence="4">
    <location>
        <begin position="315"/>
        <end position="337"/>
    </location>
</feature>
<dbReference type="PANTHER" id="PTHR11932">
    <property type="entry name" value="CULLIN"/>
    <property type="match status" value="1"/>
</dbReference>
<dbReference type="SUPFAM" id="SSF46785">
    <property type="entry name" value="Winged helix' DNA-binding domain"/>
    <property type="match status" value="1"/>
</dbReference>
<dbReference type="InterPro" id="IPR036390">
    <property type="entry name" value="WH_DNA-bd_sf"/>
</dbReference>
<organism evidence="6 7">
    <name type="scientific">Tritrichomonas musculus</name>
    <dbReference type="NCBI Taxonomy" id="1915356"/>
    <lineage>
        <taxon>Eukaryota</taxon>
        <taxon>Metamonada</taxon>
        <taxon>Parabasalia</taxon>
        <taxon>Tritrichomonadida</taxon>
        <taxon>Tritrichomonadidae</taxon>
        <taxon>Tritrichomonas</taxon>
    </lineage>
</organism>
<evidence type="ECO:0000313" key="6">
    <source>
        <dbReference type="EMBL" id="KAK8895606.1"/>
    </source>
</evidence>
<dbReference type="EMBL" id="JAPFFF010000003">
    <property type="protein sequence ID" value="KAK8895606.1"/>
    <property type="molecule type" value="Genomic_DNA"/>
</dbReference>
<dbReference type="Gene3D" id="1.10.10.10">
    <property type="entry name" value="Winged helix-like DNA-binding domain superfamily/Winged helix DNA-binding domain"/>
    <property type="match status" value="1"/>
</dbReference>
<dbReference type="PROSITE" id="PS50069">
    <property type="entry name" value="CULLIN_2"/>
    <property type="match status" value="1"/>
</dbReference>
<keyword evidence="7" id="KW-1185">Reference proteome</keyword>
<comment type="similarity">
    <text evidence="1 2 3">Belongs to the cullin family.</text>
</comment>
<dbReference type="Gene3D" id="1.20.1310.10">
    <property type="entry name" value="Cullin Repeats"/>
    <property type="match status" value="3"/>
</dbReference>
<dbReference type="InterPro" id="IPR016159">
    <property type="entry name" value="Cullin_repeat-like_dom_sf"/>
</dbReference>
<dbReference type="SUPFAM" id="SSF75632">
    <property type="entry name" value="Cullin homology domain"/>
    <property type="match status" value="1"/>
</dbReference>
<dbReference type="InterPro" id="IPR036317">
    <property type="entry name" value="Cullin_homology_sf"/>
</dbReference>
<evidence type="ECO:0000313" key="7">
    <source>
        <dbReference type="Proteomes" id="UP001470230"/>
    </source>
</evidence>
<evidence type="ECO:0000256" key="2">
    <source>
        <dbReference type="PROSITE-ProRule" id="PRU00330"/>
    </source>
</evidence>